<gene>
    <name evidence="2" type="ORF">RDB_LOCUS156764</name>
</gene>
<evidence type="ECO:0000313" key="3">
    <source>
        <dbReference type="Proteomes" id="UP000663846"/>
    </source>
</evidence>
<feature type="compositionally biased region" description="Acidic residues" evidence="1">
    <location>
        <begin position="31"/>
        <end position="48"/>
    </location>
</feature>
<reference evidence="2" key="1">
    <citation type="submission" date="2021-01" db="EMBL/GenBank/DDBJ databases">
        <authorList>
            <person name="Kaushik A."/>
        </authorList>
    </citation>
    <scope>NUCLEOTIDE SEQUENCE</scope>
    <source>
        <strain evidence="2">AG1-1C</strain>
    </source>
</reference>
<comment type="caution">
    <text evidence="2">The sequence shown here is derived from an EMBL/GenBank/DDBJ whole genome shotgun (WGS) entry which is preliminary data.</text>
</comment>
<dbReference type="Proteomes" id="UP000663846">
    <property type="component" value="Unassembled WGS sequence"/>
</dbReference>
<dbReference type="EMBL" id="CAJMWS010000691">
    <property type="protein sequence ID" value="CAE6459150.1"/>
    <property type="molecule type" value="Genomic_DNA"/>
</dbReference>
<protein>
    <submittedName>
        <fullName evidence="2">Uncharacterized protein</fullName>
    </submittedName>
</protein>
<evidence type="ECO:0000313" key="2">
    <source>
        <dbReference type="EMBL" id="CAE6459150.1"/>
    </source>
</evidence>
<dbReference type="AlphaFoldDB" id="A0A8H3GPM7"/>
<proteinExistence type="predicted"/>
<evidence type="ECO:0000256" key="1">
    <source>
        <dbReference type="SAM" id="MobiDB-lite"/>
    </source>
</evidence>
<organism evidence="2 3">
    <name type="scientific">Rhizoctonia solani</name>
    <dbReference type="NCBI Taxonomy" id="456999"/>
    <lineage>
        <taxon>Eukaryota</taxon>
        <taxon>Fungi</taxon>
        <taxon>Dikarya</taxon>
        <taxon>Basidiomycota</taxon>
        <taxon>Agaricomycotina</taxon>
        <taxon>Agaricomycetes</taxon>
        <taxon>Cantharellales</taxon>
        <taxon>Ceratobasidiaceae</taxon>
        <taxon>Rhizoctonia</taxon>
    </lineage>
</organism>
<sequence length="94" mass="10290">MYADMDMDGLLGHSPDEEGVGDGDEVREALTEEDVKDELQDVQEDLNSDMDAKESENEEEDEEQAMAALEEEHFAGAAEGFVARLQAELVVGQA</sequence>
<accession>A0A8H3GPM7</accession>
<feature type="region of interest" description="Disordered" evidence="1">
    <location>
        <begin position="1"/>
        <end position="65"/>
    </location>
</feature>
<name>A0A8H3GPM7_9AGAM</name>